<gene>
    <name evidence="2" type="ORF">H9J30_13425</name>
</gene>
<sequence>MTKSAIVSILLCIAVLLGAMYFGSWAKHPYVQELTTEIRKASAVIEPKKPSAEVAPLVDTKTEFPSSPKGIWDQMLDYSSPPKAPASPLFNQSLPKQEDSATTQEDSATTPDHSGAVEARVEPLQ</sequence>
<dbReference type="RefSeq" id="WP_240131466.1">
    <property type="nucleotide sequence ID" value="NZ_JACSDI010000009.1"/>
</dbReference>
<dbReference type="Proteomes" id="UP000829384">
    <property type="component" value="Unassembled WGS sequence"/>
</dbReference>
<keyword evidence="3" id="KW-1185">Reference proteome</keyword>
<feature type="region of interest" description="Disordered" evidence="1">
    <location>
        <begin position="56"/>
        <end position="125"/>
    </location>
</feature>
<proteinExistence type="predicted"/>
<evidence type="ECO:0000313" key="2">
    <source>
        <dbReference type="EMBL" id="MCG9964909.1"/>
    </source>
</evidence>
<accession>A0ABS9QX68</accession>
<comment type="caution">
    <text evidence="2">The sequence shown here is derived from an EMBL/GenBank/DDBJ whole genome shotgun (WGS) entry which is preliminary data.</text>
</comment>
<dbReference type="EMBL" id="JACSDI010000009">
    <property type="protein sequence ID" value="MCG9964909.1"/>
    <property type="molecule type" value="Genomic_DNA"/>
</dbReference>
<protein>
    <submittedName>
        <fullName evidence="2">Uncharacterized protein</fullName>
    </submittedName>
</protein>
<organism evidence="2 3">
    <name type="scientific">Shewanella cutis</name>
    <dbReference type="NCBI Taxonomy" id="2766780"/>
    <lineage>
        <taxon>Bacteria</taxon>
        <taxon>Pseudomonadati</taxon>
        <taxon>Pseudomonadota</taxon>
        <taxon>Gammaproteobacteria</taxon>
        <taxon>Alteromonadales</taxon>
        <taxon>Shewanellaceae</taxon>
        <taxon>Shewanella</taxon>
    </lineage>
</organism>
<evidence type="ECO:0000256" key="1">
    <source>
        <dbReference type="SAM" id="MobiDB-lite"/>
    </source>
</evidence>
<feature type="compositionally biased region" description="Polar residues" evidence="1">
    <location>
        <begin position="89"/>
        <end position="112"/>
    </location>
</feature>
<evidence type="ECO:0000313" key="3">
    <source>
        <dbReference type="Proteomes" id="UP000829384"/>
    </source>
</evidence>
<name>A0ABS9QX68_9GAMM</name>
<reference evidence="2 3" key="1">
    <citation type="submission" date="2020-08" db="EMBL/GenBank/DDBJ databases">
        <title>Whole genome sequence of Shewanella sp strain PS-2.</title>
        <authorList>
            <person name="Das S.K."/>
        </authorList>
    </citation>
    <scope>NUCLEOTIDE SEQUENCE [LARGE SCALE GENOMIC DNA]</scope>
    <source>
        <strain evidence="2 3">PS-2</strain>
    </source>
</reference>